<keyword evidence="1" id="KW-0732">Signal</keyword>
<dbReference type="CDD" id="cd00413">
    <property type="entry name" value="Glyco_hydrolase_16"/>
    <property type="match status" value="1"/>
</dbReference>
<evidence type="ECO:0000256" key="1">
    <source>
        <dbReference type="SAM" id="SignalP"/>
    </source>
</evidence>
<keyword evidence="4" id="KW-1185">Reference proteome</keyword>
<dbReference type="SUPFAM" id="SSF49899">
    <property type="entry name" value="Concanavalin A-like lectins/glucanases"/>
    <property type="match status" value="1"/>
</dbReference>
<accession>A0A8H7V966</accession>
<dbReference type="Gene3D" id="2.60.120.200">
    <property type="match status" value="1"/>
</dbReference>
<dbReference type="InterPro" id="IPR000757">
    <property type="entry name" value="Beta-glucanase-like"/>
</dbReference>
<feature type="non-terminal residue" evidence="3">
    <location>
        <position position="1"/>
    </location>
</feature>
<feature type="signal peptide" evidence="1">
    <location>
        <begin position="1"/>
        <end position="18"/>
    </location>
</feature>
<protein>
    <recommendedName>
        <fullName evidence="2">GH16 domain-containing protein</fullName>
    </recommendedName>
</protein>
<dbReference type="PANTHER" id="PTHR38121">
    <property type="entry name" value="GH16 DOMAIN-CONTAINING PROTEIN"/>
    <property type="match status" value="1"/>
</dbReference>
<dbReference type="OrthoDB" id="25131at2759"/>
<gene>
    <name evidence="3" type="ORF">INT47_004022</name>
</gene>
<evidence type="ECO:0000313" key="3">
    <source>
        <dbReference type="EMBL" id="KAG2205839.1"/>
    </source>
</evidence>
<dbReference type="InterPro" id="IPR013320">
    <property type="entry name" value="ConA-like_dom_sf"/>
</dbReference>
<dbReference type="PROSITE" id="PS51762">
    <property type="entry name" value="GH16_2"/>
    <property type="match status" value="1"/>
</dbReference>
<dbReference type="PANTHER" id="PTHR38121:SF2">
    <property type="entry name" value="ACYLTRANSFERASE 3 DOMAIN-CONTAINING PROTEIN"/>
    <property type="match status" value="1"/>
</dbReference>
<feature type="chain" id="PRO_5034386229" description="GH16 domain-containing protein" evidence="1">
    <location>
        <begin position="19"/>
        <end position="299"/>
    </location>
</feature>
<organism evidence="3 4">
    <name type="scientific">Mucor saturninus</name>
    <dbReference type="NCBI Taxonomy" id="64648"/>
    <lineage>
        <taxon>Eukaryota</taxon>
        <taxon>Fungi</taxon>
        <taxon>Fungi incertae sedis</taxon>
        <taxon>Mucoromycota</taxon>
        <taxon>Mucoromycotina</taxon>
        <taxon>Mucoromycetes</taxon>
        <taxon>Mucorales</taxon>
        <taxon>Mucorineae</taxon>
        <taxon>Mucoraceae</taxon>
        <taxon>Mucor</taxon>
    </lineage>
</organism>
<sequence length="299" mass="34023">MVRFFAIAGIAVLSLANAADISISSNCDCGYNDYSFNSNWNEMWHMSFEEKTNFGGGNQYLYSHKDLFFSNYEIAAKFNDPYSRVFRKENVVIRDESLEIGVTIDPLYNGTGNPIHCGGIGTTRQDFLYGSFRSFIRTTKVEGTVTGMFIFHPEGEIDIEMLGSVKPSQAYFAMHPGLTDNGKASALTHGNYIFDYDPTEEYHEYRFDWYPDLTIFFIDGIESYRMTTNILTKPSRLMFNHWTDGNQNFSQGPVKENAFVNIKNMTLFFNSSDSLMSAPKCINVNSTCDIESKYIDHSS</sequence>
<dbReference type="GO" id="GO:0004553">
    <property type="term" value="F:hydrolase activity, hydrolyzing O-glycosyl compounds"/>
    <property type="evidence" value="ECO:0007669"/>
    <property type="project" value="InterPro"/>
</dbReference>
<dbReference type="Pfam" id="PF00722">
    <property type="entry name" value="Glyco_hydro_16"/>
    <property type="match status" value="1"/>
</dbReference>
<name>A0A8H7V966_9FUNG</name>
<dbReference type="Proteomes" id="UP000603453">
    <property type="component" value="Unassembled WGS sequence"/>
</dbReference>
<evidence type="ECO:0000259" key="2">
    <source>
        <dbReference type="PROSITE" id="PS51762"/>
    </source>
</evidence>
<comment type="caution">
    <text evidence="3">The sequence shown here is derived from an EMBL/GenBank/DDBJ whole genome shotgun (WGS) entry which is preliminary data.</text>
</comment>
<dbReference type="AlphaFoldDB" id="A0A8H7V966"/>
<reference evidence="3" key="1">
    <citation type="submission" date="2020-12" db="EMBL/GenBank/DDBJ databases">
        <title>Metabolic potential, ecology and presence of endohyphal bacteria is reflected in genomic diversity of Mucoromycotina.</title>
        <authorList>
            <person name="Muszewska A."/>
            <person name="Okrasinska A."/>
            <person name="Steczkiewicz K."/>
            <person name="Drgas O."/>
            <person name="Orlowska M."/>
            <person name="Perlinska-Lenart U."/>
            <person name="Aleksandrzak-Piekarczyk T."/>
            <person name="Szatraj K."/>
            <person name="Zielenkiewicz U."/>
            <person name="Pilsyk S."/>
            <person name="Malc E."/>
            <person name="Mieczkowski P."/>
            <person name="Kruszewska J.S."/>
            <person name="Biernat P."/>
            <person name="Pawlowska J."/>
        </authorList>
    </citation>
    <scope>NUCLEOTIDE SEQUENCE</scope>
    <source>
        <strain evidence="3">WA0000017839</strain>
    </source>
</reference>
<evidence type="ECO:0000313" key="4">
    <source>
        <dbReference type="Proteomes" id="UP000603453"/>
    </source>
</evidence>
<dbReference type="EMBL" id="JAEPRD010000034">
    <property type="protein sequence ID" value="KAG2205839.1"/>
    <property type="molecule type" value="Genomic_DNA"/>
</dbReference>
<proteinExistence type="predicted"/>
<dbReference type="GO" id="GO:0005975">
    <property type="term" value="P:carbohydrate metabolic process"/>
    <property type="evidence" value="ECO:0007669"/>
    <property type="project" value="InterPro"/>
</dbReference>
<feature type="domain" description="GH16" evidence="2">
    <location>
        <begin position="34"/>
        <end position="273"/>
    </location>
</feature>